<keyword evidence="1" id="KW-1133">Transmembrane helix</keyword>
<organism evidence="2 3">
    <name type="scientific">Herbiconiux flava</name>
    <dbReference type="NCBI Taxonomy" id="881268"/>
    <lineage>
        <taxon>Bacteria</taxon>
        <taxon>Bacillati</taxon>
        <taxon>Actinomycetota</taxon>
        <taxon>Actinomycetes</taxon>
        <taxon>Micrococcales</taxon>
        <taxon>Microbacteriaceae</taxon>
        <taxon>Herbiconiux</taxon>
    </lineage>
</organism>
<evidence type="ECO:0000313" key="3">
    <source>
        <dbReference type="Proteomes" id="UP000549913"/>
    </source>
</evidence>
<keyword evidence="1" id="KW-0472">Membrane</keyword>
<keyword evidence="1" id="KW-0812">Transmembrane</keyword>
<reference evidence="2 3" key="1">
    <citation type="submission" date="2020-07" db="EMBL/GenBank/DDBJ databases">
        <title>Sequencing the genomes of 1000 actinobacteria strains.</title>
        <authorList>
            <person name="Klenk H.-P."/>
        </authorList>
    </citation>
    <scope>NUCLEOTIDE SEQUENCE [LARGE SCALE GENOMIC DNA]</scope>
    <source>
        <strain evidence="2 3">DSM 26474</strain>
    </source>
</reference>
<feature type="transmembrane region" description="Helical" evidence="1">
    <location>
        <begin position="26"/>
        <end position="47"/>
    </location>
</feature>
<keyword evidence="3" id="KW-1185">Reference proteome</keyword>
<feature type="transmembrane region" description="Helical" evidence="1">
    <location>
        <begin position="54"/>
        <end position="74"/>
    </location>
</feature>
<evidence type="ECO:0000256" key="1">
    <source>
        <dbReference type="SAM" id="Phobius"/>
    </source>
</evidence>
<sequence length="215" mass="20395">MGELLHAGALVPAAVGACCTLGARRSGRAAAGVSAVVMLLAMLDTVFRMPGLPALVWAALLIGTALAAAVSARAGSRARAAGVGRAGSRARAAGVHPVMALHGGLGMIVMAGLLLVMGGAGELGGAGAPASAVSVSAVAASVSAGHHGGGASGALVALVGVGSLAYAGYSAVVALRLARGPAAAAHCAAMRRWLPVVEVAGMGASTVLMLLALAA</sequence>
<dbReference type="AlphaFoldDB" id="A0A852SKY3"/>
<dbReference type="Proteomes" id="UP000549913">
    <property type="component" value="Unassembled WGS sequence"/>
</dbReference>
<evidence type="ECO:0000313" key="2">
    <source>
        <dbReference type="EMBL" id="NYD69221.1"/>
    </source>
</evidence>
<dbReference type="RefSeq" id="WP_179546588.1">
    <property type="nucleotide sequence ID" value="NZ_JACCBM010000001.1"/>
</dbReference>
<accession>A0A852SKY3</accession>
<protein>
    <submittedName>
        <fullName evidence="2">Uncharacterized protein</fullName>
    </submittedName>
</protein>
<feature type="transmembrane region" description="Helical" evidence="1">
    <location>
        <begin position="196"/>
        <end position="214"/>
    </location>
</feature>
<feature type="transmembrane region" description="Helical" evidence="1">
    <location>
        <begin position="94"/>
        <end position="116"/>
    </location>
</feature>
<proteinExistence type="predicted"/>
<gene>
    <name evidence="2" type="ORF">BJ984_000379</name>
</gene>
<comment type="caution">
    <text evidence="2">The sequence shown here is derived from an EMBL/GenBank/DDBJ whole genome shotgun (WGS) entry which is preliminary data.</text>
</comment>
<dbReference type="EMBL" id="JACCBM010000001">
    <property type="protein sequence ID" value="NYD69221.1"/>
    <property type="molecule type" value="Genomic_DNA"/>
</dbReference>
<name>A0A852SKY3_9MICO</name>
<feature type="transmembrane region" description="Helical" evidence="1">
    <location>
        <begin position="154"/>
        <end position="175"/>
    </location>
</feature>